<evidence type="ECO:0000313" key="3">
    <source>
        <dbReference type="EMBL" id="ACU53046.1"/>
    </source>
</evidence>
<dbReference type="Proteomes" id="UP000000771">
    <property type="component" value="Chromosome"/>
</dbReference>
<dbReference type="GO" id="GO:0003700">
    <property type="term" value="F:DNA-binding transcription factor activity"/>
    <property type="evidence" value="ECO:0007669"/>
    <property type="project" value="InterPro"/>
</dbReference>
<name>C7M1J7_ACIFD</name>
<dbReference type="PANTHER" id="PTHR33164">
    <property type="entry name" value="TRANSCRIPTIONAL REGULATOR, MARR FAMILY"/>
    <property type="match status" value="1"/>
</dbReference>
<dbReference type="eggNOG" id="COG1846">
    <property type="taxonomic scope" value="Bacteria"/>
</dbReference>
<dbReference type="PROSITE" id="PS50995">
    <property type="entry name" value="HTH_MARR_2"/>
    <property type="match status" value="1"/>
</dbReference>
<feature type="compositionally biased region" description="Polar residues" evidence="1">
    <location>
        <begin position="165"/>
        <end position="175"/>
    </location>
</feature>
<evidence type="ECO:0000259" key="2">
    <source>
        <dbReference type="PROSITE" id="PS50995"/>
    </source>
</evidence>
<reference evidence="3 4" key="1">
    <citation type="journal article" date="2009" name="Stand. Genomic Sci.">
        <title>Complete genome sequence of Acidimicrobium ferrooxidans type strain (ICP).</title>
        <authorList>
            <person name="Clum A."/>
            <person name="Nolan M."/>
            <person name="Lang E."/>
            <person name="Glavina Del Rio T."/>
            <person name="Tice H."/>
            <person name="Copeland A."/>
            <person name="Cheng J.F."/>
            <person name="Lucas S."/>
            <person name="Chen F."/>
            <person name="Bruce D."/>
            <person name="Goodwin L."/>
            <person name="Pitluck S."/>
            <person name="Ivanova N."/>
            <person name="Mavrommatis K."/>
            <person name="Mikhailova N."/>
            <person name="Pati A."/>
            <person name="Chen A."/>
            <person name="Palaniappan K."/>
            <person name="Goker M."/>
            <person name="Spring S."/>
            <person name="Land M."/>
            <person name="Hauser L."/>
            <person name="Chang Y.J."/>
            <person name="Jeffries C.C."/>
            <person name="Chain P."/>
            <person name="Bristow J."/>
            <person name="Eisen J.A."/>
            <person name="Markowitz V."/>
            <person name="Hugenholtz P."/>
            <person name="Kyrpides N.C."/>
            <person name="Klenk H.P."/>
            <person name="Lapidus A."/>
        </authorList>
    </citation>
    <scope>NUCLEOTIDE SEQUENCE [LARGE SCALE GENOMIC DNA]</scope>
    <source>
        <strain evidence="4">DSM 10331 / JCM 15462 / NBRC 103882 / ICP</strain>
    </source>
</reference>
<dbReference type="AlphaFoldDB" id="C7M1J7"/>
<proteinExistence type="predicted"/>
<dbReference type="InterPro" id="IPR036390">
    <property type="entry name" value="WH_DNA-bd_sf"/>
</dbReference>
<dbReference type="RefSeq" id="WP_012784165.1">
    <property type="nucleotide sequence ID" value="NC_013124.1"/>
</dbReference>
<dbReference type="InterPro" id="IPR011991">
    <property type="entry name" value="ArsR-like_HTH"/>
</dbReference>
<dbReference type="EMBL" id="CP001631">
    <property type="protein sequence ID" value="ACU53046.1"/>
    <property type="molecule type" value="Genomic_DNA"/>
</dbReference>
<dbReference type="Pfam" id="PF01047">
    <property type="entry name" value="MarR"/>
    <property type="match status" value="1"/>
</dbReference>
<accession>C7M1J7</accession>
<dbReference type="SUPFAM" id="SSF46785">
    <property type="entry name" value="Winged helix' DNA-binding domain"/>
    <property type="match status" value="1"/>
</dbReference>
<dbReference type="PANTHER" id="PTHR33164:SF57">
    <property type="entry name" value="MARR-FAMILY TRANSCRIPTIONAL REGULATOR"/>
    <property type="match status" value="1"/>
</dbReference>
<dbReference type="KEGG" id="afo:Afer_0075"/>
<keyword evidence="4" id="KW-1185">Reference proteome</keyword>
<dbReference type="PRINTS" id="PR00598">
    <property type="entry name" value="HTHMARR"/>
</dbReference>
<dbReference type="InterPro" id="IPR000835">
    <property type="entry name" value="HTH_MarR-typ"/>
</dbReference>
<feature type="domain" description="HTH marR-type" evidence="2">
    <location>
        <begin position="13"/>
        <end position="145"/>
    </location>
</feature>
<protein>
    <submittedName>
        <fullName evidence="3">Transcriptional regulator, MarR family</fullName>
    </submittedName>
</protein>
<dbReference type="STRING" id="525909.Afer_0075"/>
<dbReference type="InterPro" id="IPR036388">
    <property type="entry name" value="WH-like_DNA-bd_sf"/>
</dbReference>
<dbReference type="OrthoDB" id="122135at2"/>
<sequence>MASSPDSDASRTLDELLFRLGQSLRRLRVSSGEHATFTYAIGAGFWQLVAIAHHGEIRVSDLATQLNLDISTVSRQLKALAHRGLIEKVADAEDARVAKVRLTPSGKQVLEELRARRHAVLERALQNWGPDRREMLLALLADLVRELDVASSCANCGSDDERTKGPQTAKDTPTS</sequence>
<dbReference type="HOGENOM" id="CLU_083287_15_0_11"/>
<dbReference type="CDD" id="cd00090">
    <property type="entry name" value="HTH_ARSR"/>
    <property type="match status" value="1"/>
</dbReference>
<organism evidence="3 4">
    <name type="scientific">Acidimicrobium ferrooxidans (strain DSM 10331 / JCM 15462 / NBRC 103882 / ICP)</name>
    <dbReference type="NCBI Taxonomy" id="525909"/>
    <lineage>
        <taxon>Bacteria</taxon>
        <taxon>Bacillati</taxon>
        <taxon>Actinomycetota</taxon>
        <taxon>Acidimicrobiia</taxon>
        <taxon>Acidimicrobiales</taxon>
        <taxon>Acidimicrobiaceae</taxon>
        <taxon>Acidimicrobium</taxon>
    </lineage>
</organism>
<evidence type="ECO:0000256" key="1">
    <source>
        <dbReference type="SAM" id="MobiDB-lite"/>
    </source>
</evidence>
<dbReference type="GO" id="GO:0006950">
    <property type="term" value="P:response to stress"/>
    <property type="evidence" value="ECO:0007669"/>
    <property type="project" value="TreeGrafter"/>
</dbReference>
<evidence type="ECO:0000313" key="4">
    <source>
        <dbReference type="Proteomes" id="UP000000771"/>
    </source>
</evidence>
<dbReference type="InterPro" id="IPR039422">
    <property type="entry name" value="MarR/SlyA-like"/>
</dbReference>
<dbReference type="Gene3D" id="1.10.10.10">
    <property type="entry name" value="Winged helix-like DNA-binding domain superfamily/Winged helix DNA-binding domain"/>
    <property type="match status" value="1"/>
</dbReference>
<gene>
    <name evidence="3" type="ordered locus">Afer_0075</name>
</gene>
<feature type="region of interest" description="Disordered" evidence="1">
    <location>
        <begin position="153"/>
        <end position="175"/>
    </location>
</feature>
<dbReference type="SMART" id="SM00347">
    <property type="entry name" value="HTH_MARR"/>
    <property type="match status" value="1"/>
</dbReference>